<comment type="similarity">
    <text evidence="1">Belongs to the iron/ascorbate-dependent oxidoreductase family.</text>
</comment>
<dbReference type="Pfam" id="PF03171">
    <property type="entry name" value="2OG-FeII_Oxy"/>
    <property type="match status" value="1"/>
</dbReference>
<protein>
    <submittedName>
        <fullName evidence="3">Putative 2-oxoglutarate-dependent dioxygenase</fullName>
    </submittedName>
</protein>
<proteinExistence type="inferred from homology"/>
<accession>A0A5B7D233</accession>
<dbReference type="PROSITE" id="PS51471">
    <property type="entry name" value="FE2OG_OXY"/>
    <property type="match status" value="1"/>
</dbReference>
<name>A0A5B7D233_PORTR</name>
<dbReference type="InterPro" id="IPR044861">
    <property type="entry name" value="IPNS-like_FE2OG_OXY"/>
</dbReference>
<dbReference type="Proteomes" id="UP000324222">
    <property type="component" value="Unassembled WGS sequence"/>
</dbReference>
<keyword evidence="3" id="KW-0223">Dioxygenase</keyword>
<dbReference type="Gene3D" id="2.60.120.330">
    <property type="entry name" value="B-lactam Antibiotic, Isopenicillin N Synthase, Chain"/>
    <property type="match status" value="1"/>
</dbReference>
<organism evidence="3 4">
    <name type="scientific">Portunus trituberculatus</name>
    <name type="common">Swimming crab</name>
    <name type="synonym">Neptunus trituberculatus</name>
    <dbReference type="NCBI Taxonomy" id="210409"/>
    <lineage>
        <taxon>Eukaryota</taxon>
        <taxon>Metazoa</taxon>
        <taxon>Ecdysozoa</taxon>
        <taxon>Arthropoda</taxon>
        <taxon>Crustacea</taxon>
        <taxon>Multicrustacea</taxon>
        <taxon>Malacostraca</taxon>
        <taxon>Eumalacostraca</taxon>
        <taxon>Eucarida</taxon>
        <taxon>Decapoda</taxon>
        <taxon>Pleocyemata</taxon>
        <taxon>Brachyura</taxon>
        <taxon>Eubrachyura</taxon>
        <taxon>Portunoidea</taxon>
        <taxon>Portunidae</taxon>
        <taxon>Portuninae</taxon>
        <taxon>Portunus</taxon>
    </lineage>
</organism>
<dbReference type="EMBL" id="VSRR010000479">
    <property type="protein sequence ID" value="MPC16107.1"/>
    <property type="molecule type" value="Genomic_DNA"/>
</dbReference>
<dbReference type="PANTHER" id="PTHR47990">
    <property type="entry name" value="2-OXOGLUTARATE (2OG) AND FE(II)-DEPENDENT OXYGENASE SUPERFAMILY PROTEIN-RELATED"/>
    <property type="match status" value="1"/>
</dbReference>
<evidence type="ECO:0000313" key="3">
    <source>
        <dbReference type="EMBL" id="MPC16107.1"/>
    </source>
</evidence>
<keyword evidence="1" id="KW-0408">Iron</keyword>
<dbReference type="OrthoDB" id="6373289at2759"/>
<dbReference type="GO" id="GO:0046872">
    <property type="term" value="F:metal ion binding"/>
    <property type="evidence" value="ECO:0007669"/>
    <property type="project" value="UniProtKB-KW"/>
</dbReference>
<dbReference type="GO" id="GO:0051213">
    <property type="term" value="F:dioxygenase activity"/>
    <property type="evidence" value="ECO:0007669"/>
    <property type="project" value="UniProtKB-KW"/>
</dbReference>
<feature type="domain" description="Fe2OG dioxygenase" evidence="2">
    <location>
        <begin position="169"/>
        <end position="269"/>
    </location>
</feature>
<reference evidence="3 4" key="1">
    <citation type="submission" date="2019-05" db="EMBL/GenBank/DDBJ databases">
        <title>Another draft genome of Portunus trituberculatus and its Hox gene families provides insights of decapod evolution.</title>
        <authorList>
            <person name="Jeong J.-H."/>
            <person name="Song I."/>
            <person name="Kim S."/>
            <person name="Choi T."/>
            <person name="Kim D."/>
            <person name="Ryu S."/>
            <person name="Kim W."/>
        </authorList>
    </citation>
    <scope>NUCLEOTIDE SEQUENCE [LARGE SCALE GENOMIC DNA]</scope>
    <source>
        <tissue evidence="3">Muscle</tissue>
    </source>
</reference>
<keyword evidence="1" id="KW-0560">Oxidoreductase</keyword>
<dbReference type="InterPro" id="IPR050231">
    <property type="entry name" value="Iron_ascorbate_oxido_reductase"/>
</dbReference>
<dbReference type="InterPro" id="IPR027443">
    <property type="entry name" value="IPNS-like_sf"/>
</dbReference>
<evidence type="ECO:0000256" key="1">
    <source>
        <dbReference type="RuleBase" id="RU003682"/>
    </source>
</evidence>
<dbReference type="InterPro" id="IPR005123">
    <property type="entry name" value="Oxoglu/Fe-dep_dioxygenase_dom"/>
</dbReference>
<keyword evidence="4" id="KW-1185">Reference proteome</keyword>
<evidence type="ECO:0000313" key="4">
    <source>
        <dbReference type="Proteomes" id="UP000324222"/>
    </source>
</evidence>
<dbReference type="Pfam" id="PF14226">
    <property type="entry name" value="DIOX_N"/>
    <property type="match status" value="1"/>
</dbReference>
<comment type="caution">
    <text evidence="3">The sequence shown here is derived from an EMBL/GenBank/DDBJ whole genome shotgun (WGS) entry which is preliminary data.</text>
</comment>
<dbReference type="SUPFAM" id="SSF51197">
    <property type="entry name" value="Clavaminate synthase-like"/>
    <property type="match status" value="1"/>
</dbReference>
<dbReference type="AlphaFoldDB" id="A0A5B7D233"/>
<dbReference type="InterPro" id="IPR026992">
    <property type="entry name" value="DIOX_N"/>
</dbReference>
<gene>
    <name evidence="3" type="ORF">E2C01_008922</name>
</gene>
<evidence type="ECO:0000259" key="2">
    <source>
        <dbReference type="PROSITE" id="PS51471"/>
    </source>
</evidence>
<keyword evidence="1" id="KW-0479">Metal-binding</keyword>
<sequence>MPRDASEKRKGRLTRILEGGAHHAEEPCQQEWERVTRELEQAFSDIGCAYLTGHGVPDHLINEMLSTSVAFFKQQEEAKIRWAEDANVHGYIKMNSERYAGAGPELHESFLFKPDSYSSCNKEAPLFFTPLVSLHELHRTLSRRLMTCLALSQGKNRNHFVNMHLESGTKNSCSIYRLNYYPLTSDGREDATGFGAHTDFTTISFIYSNNSKGFQVRDSAGQWIDVPYVPGTILLLAGDFLHFHSNKKFTPVVSYCLERIIRCTVSCCPARSSLGDLLAAP</sequence>